<sequence>MTVSKTLIAKVTYTLVILSLPLAANAFQIIGLGGKCLDVNGGQTHNGTPVTMWDCHGGSNQQWHIENGRITGIGGLCLDVSYGHGSPVQVWDCNNTPPQQWTYNIDGSLRAMGKCLDVFNFSTLNGTPVQMSNCTNNQNQKWRFW</sequence>
<gene>
    <name evidence="2" type="ORF">AXG55_09400</name>
</gene>
<proteinExistence type="predicted"/>
<evidence type="ECO:0000313" key="2">
    <source>
        <dbReference type="EMBL" id="APJ04110.1"/>
    </source>
</evidence>
<dbReference type="Gene3D" id="2.80.10.50">
    <property type="match status" value="2"/>
</dbReference>
<dbReference type="STRING" id="1915309.AXG55_09400"/>
<dbReference type="OrthoDB" id="259096at2"/>
<name>A0A1L4D1P5_9BACT</name>
<dbReference type="AlphaFoldDB" id="A0A1L4D1P5"/>
<organism evidence="2 3">
    <name type="scientific">Silvanigrella aquatica</name>
    <dbReference type="NCBI Taxonomy" id="1915309"/>
    <lineage>
        <taxon>Bacteria</taxon>
        <taxon>Pseudomonadati</taxon>
        <taxon>Bdellovibrionota</taxon>
        <taxon>Oligoflexia</taxon>
        <taxon>Silvanigrellales</taxon>
        <taxon>Silvanigrellaceae</taxon>
        <taxon>Silvanigrella</taxon>
    </lineage>
</organism>
<dbReference type="SUPFAM" id="SSF50370">
    <property type="entry name" value="Ricin B-like lectins"/>
    <property type="match status" value="1"/>
</dbReference>
<keyword evidence="3" id="KW-1185">Reference proteome</keyword>
<dbReference type="Proteomes" id="UP000184731">
    <property type="component" value="Chromosome"/>
</dbReference>
<dbReference type="PROSITE" id="PS50231">
    <property type="entry name" value="RICIN_B_LECTIN"/>
    <property type="match status" value="1"/>
</dbReference>
<evidence type="ECO:0000313" key="3">
    <source>
        <dbReference type="Proteomes" id="UP000184731"/>
    </source>
</evidence>
<dbReference type="CDD" id="cd23418">
    <property type="entry name" value="beta-trefoil_Ricin_XLN-like"/>
    <property type="match status" value="1"/>
</dbReference>
<dbReference type="InterPro" id="IPR035992">
    <property type="entry name" value="Ricin_B-like_lectins"/>
</dbReference>
<feature type="domain" description="Ricin B lectin" evidence="1">
    <location>
        <begin position="25"/>
        <end position="145"/>
    </location>
</feature>
<dbReference type="RefSeq" id="WP_148697861.1">
    <property type="nucleotide sequence ID" value="NZ_CP017834.1"/>
</dbReference>
<protein>
    <recommendedName>
        <fullName evidence="1">Ricin B lectin domain-containing protein</fullName>
    </recommendedName>
</protein>
<dbReference type="EMBL" id="CP017834">
    <property type="protein sequence ID" value="APJ04110.1"/>
    <property type="molecule type" value="Genomic_DNA"/>
</dbReference>
<dbReference type="Pfam" id="PF00652">
    <property type="entry name" value="Ricin_B_lectin"/>
    <property type="match status" value="1"/>
</dbReference>
<dbReference type="InterPro" id="IPR000772">
    <property type="entry name" value="Ricin_B_lectin"/>
</dbReference>
<dbReference type="SMART" id="SM00458">
    <property type="entry name" value="RICIN"/>
    <property type="match status" value="1"/>
</dbReference>
<accession>A0A1L4D1P5</accession>
<dbReference type="KEGG" id="saqi:AXG55_09400"/>
<evidence type="ECO:0000259" key="1">
    <source>
        <dbReference type="SMART" id="SM00458"/>
    </source>
</evidence>
<reference evidence="2 3" key="1">
    <citation type="submission" date="2016-10" db="EMBL/GenBank/DDBJ databases">
        <title>Silvanigrella aquatica sp. nov., isolated from a freshwater lake located in the Black Forest, Germany, description of Silvanigrellaceae fam. nov., Silvanigrellales ord. nov., reclassification of the order Bdellovibrionales in the class Oligoflexia, reclassification of the families Bacteriovoracaceae and Halobacteriovoraceae in the new order Bacteriovoracales ord. nov., and reclassification of the family Pseudobacteriovoracaceae in the order Oligoflexiales.</title>
        <authorList>
            <person name="Hahn M.W."/>
            <person name="Schmidt J."/>
            <person name="Koll U."/>
            <person name="Rohde M."/>
            <person name="Verbag S."/>
            <person name="Pitt A."/>
            <person name="Nakai R."/>
            <person name="Naganuma T."/>
            <person name="Lang E."/>
        </authorList>
    </citation>
    <scope>NUCLEOTIDE SEQUENCE [LARGE SCALE GENOMIC DNA]</scope>
    <source>
        <strain evidence="2 3">MWH-Nonnen-W8red</strain>
    </source>
</reference>